<comment type="caution">
    <text evidence="1">The sequence shown here is derived from an EMBL/GenBank/DDBJ whole genome shotgun (WGS) entry which is preliminary data.</text>
</comment>
<proteinExistence type="predicted"/>
<dbReference type="AlphaFoldDB" id="A0A657LVJ6"/>
<gene>
    <name evidence="1" type="ORF">AX760_13135</name>
</gene>
<evidence type="ECO:0000313" key="2">
    <source>
        <dbReference type="Proteomes" id="UP000182661"/>
    </source>
</evidence>
<name>A0A657LVJ6_9HYPH</name>
<organism evidence="1 2">
    <name type="scientific">Pararhizobium antarcticum</name>
    <dbReference type="NCBI Taxonomy" id="1798805"/>
    <lineage>
        <taxon>Bacteria</taxon>
        <taxon>Pseudomonadati</taxon>
        <taxon>Pseudomonadota</taxon>
        <taxon>Alphaproteobacteria</taxon>
        <taxon>Hyphomicrobiales</taxon>
        <taxon>Rhizobiaceae</taxon>
        <taxon>Rhizobium/Agrobacterium group</taxon>
        <taxon>Pararhizobium</taxon>
    </lineage>
</organism>
<accession>A0A657LVJ6</accession>
<dbReference type="RefSeq" id="WP_245294948.1">
    <property type="nucleotide sequence ID" value="NZ_LSRP01000071.1"/>
</dbReference>
<sequence length="88" mass="9796">MIDPIRGQAERLDVTLGERFGELRGATDLRGTDRREVAGMAEKEYPVVADSVIKIDDTSRGIRSEIRRNVADMNTHDCLLSGHTRLGD</sequence>
<dbReference type="Proteomes" id="UP000182661">
    <property type="component" value="Unassembled WGS sequence"/>
</dbReference>
<dbReference type="EMBL" id="LSRP01000071">
    <property type="protein sequence ID" value="OJF99422.1"/>
    <property type="molecule type" value="Genomic_DNA"/>
</dbReference>
<reference evidence="1 2" key="1">
    <citation type="submission" date="2016-02" db="EMBL/GenBank/DDBJ databases">
        <title>Genome sequencing of a beta-galactosidase producing bacteria Rhizobium sp. 59.</title>
        <authorList>
            <person name="Wang D."/>
            <person name="Kot W."/>
            <person name="Qin Y."/>
            <person name="Hansen L."/>
            <person name="Naqvi K."/>
            <person name="Rensing C."/>
        </authorList>
    </citation>
    <scope>NUCLEOTIDE SEQUENCE [LARGE SCALE GENOMIC DNA]</scope>
    <source>
        <strain evidence="1 2">59</strain>
    </source>
</reference>
<keyword evidence="2" id="KW-1185">Reference proteome</keyword>
<evidence type="ECO:0000313" key="1">
    <source>
        <dbReference type="EMBL" id="OJF99422.1"/>
    </source>
</evidence>
<protein>
    <submittedName>
        <fullName evidence="1">Uncharacterized protein</fullName>
    </submittedName>
</protein>